<feature type="compositionally biased region" description="Basic and acidic residues" evidence="1">
    <location>
        <begin position="1081"/>
        <end position="1090"/>
    </location>
</feature>
<reference evidence="2" key="1">
    <citation type="submission" date="2023-08" db="EMBL/GenBank/DDBJ databases">
        <authorList>
            <person name="Chen Y."/>
            <person name="Shah S."/>
            <person name="Dougan E. K."/>
            <person name="Thang M."/>
            <person name="Chan C."/>
        </authorList>
    </citation>
    <scope>NUCLEOTIDE SEQUENCE</scope>
</reference>
<gene>
    <name evidence="2" type="ORF">EVOR1521_LOCUS27847</name>
</gene>
<evidence type="ECO:0000313" key="2">
    <source>
        <dbReference type="EMBL" id="CAJ1405700.1"/>
    </source>
</evidence>
<evidence type="ECO:0000256" key="1">
    <source>
        <dbReference type="SAM" id="MobiDB-lite"/>
    </source>
</evidence>
<feature type="region of interest" description="Disordered" evidence="1">
    <location>
        <begin position="1068"/>
        <end position="1107"/>
    </location>
</feature>
<feature type="region of interest" description="Disordered" evidence="1">
    <location>
        <begin position="131"/>
        <end position="163"/>
    </location>
</feature>
<organism evidence="2 3">
    <name type="scientific">Effrenium voratum</name>
    <dbReference type="NCBI Taxonomy" id="2562239"/>
    <lineage>
        <taxon>Eukaryota</taxon>
        <taxon>Sar</taxon>
        <taxon>Alveolata</taxon>
        <taxon>Dinophyceae</taxon>
        <taxon>Suessiales</taxon>
        <taxon>Symbiodiniaceae</taxon>
        <taxon>Effrenium</taxon>
    </lineage>
</organism>
<feature type="compositionally biased region" description="Basic and acidic residues" evidence="1">
    <location>
        <begin position="28"/>
        <end position="38"/>
    </location>
</feature>
<dbReference type="EMBL" id="CAUJNA010003597">
    <property type="protein sequence ID" value="CAJ1405700.1"/>
    <property type="molecule type" value="Genomic_DNA"/>
</dbReference>
<feature type="region of interest" description="Disordered" evidence="1">
    <location>
        <begin position="1"/>
        <end position="52"/>
    </location>
</feature>
<feature type="region of interest" description="Disordered" evidence="1">
    <location>
        <begin position="442"/>
        <end position="481"/>
    </location>
</feature>
<dbReference type="Proteomes" id="UP001178507">
    <property type="component" value="Unassembled WGS sequence"/>
</dbReference>
<sequence length="1559" mass="174653">MGEKVGGYKHQLPAGKDGEPAPLPKAVLEWEEKEKADETGEGLDGTSADDLESKYQPDAHYELDQDTDTDTAMLRHVATGDEVMLDTGVRYKLYNTTSGWCLWAGGQATPEYACDVMISVAMSEKEAVKSRRVAGSMTAGADDDDTDPESSEEPPPEEPPIWERPFLMQKGSLSLLVSPESKTQVTIKSSVKWNLVPHLNENTMKHEYILQSEPPSSDIKPKWAHRLLLGSKAVKVTDPDVLKEIESRMQSPVNPRSGLRQNQNKLTQIFVPRLPEQMTRTWKAMKKNFWEVLDGSTVLRPQLSKKESNAFWVYMKAINHALLWATDQTYLDFMPEKQECLALGSDLIAYNVPPLESMKTIRFVVDEEKCQGKALNIVLQQTHLRGMSDADCCHIKNQGEEYYASLAEGVCFDRQIDSVDIADLQLDAEQFLSESCVSKRGEFGEGVDDDEEASEPERDADGDVHMSGPGPSGGGAAGKKRQTKADLYKFFSGKGPNRMVFSFLNDRSLQLCALIITHISGSLENEYCQDLEAMQQGPIGQGVWAAERAAGTRWWHTAQDLEAMQQGPIGQGVWAAERAAGTRWWHTAKCICDATYGSDLLQQLRFRRTQEQVPLDSDLAWLKLEKETAKVAVDFGHELLCRFVWAHIPFMLNLPQAFAVYLLPEPAGRQQALGFLQPVLDAVWAAEKHWLECQSTDVDKASSMEAVFNQIGWCHHQLAREVLACMLQCGFAPDNLRCRRLAAKLFRSSSTTKNCLEDVFSHLQSMVGKGTSNKRMSDWSRYFYATTARSPRSGGMQTVLPDAQDWDAGSHTAFAMLQNFAPMFDTNSTAMPEPATEDSILWPKPSALQKKKKWKAAGPESNQKGAAAMIYLHNDAHTRWANLGNVWVFLRVDFANDVRPDFMFNYTVEAMKKNFWEVLDGSTVLRPQLSKKESNAFWVYMKAINHALLWATDQTYLDFMPEKQECLALGSDLIAYNVPPLESMKTIRFVVDEEKCQGKALNIVLQQTHLRGMSDADCCHIKNQGEEYYASLAEGVCFDRQIDSVDIADLQLDAEQFLSESCVSKRGEFGEGVDDDEEASEPERDADGDVHMSGPGPSGGGAAGKKRQTKADLYKFFSGKGPNRMVFSFLNDRSLQLCALIITHISGSLENEYCQDLEAMQQGPIGQGVWAAERAAGTRWWHTAKCICDATYGSDLLQQLRFRRTQEQVPLDSDLAWLKLEKETAKVAVDFGHELLCRFVWAHSPFMLNLPQAFAVYLLPEPAGRQQALGFLQPVLDAVWAAEKHWLECQSTDVDKASSMEAVFNQIGWCHHQLAREVLACMLQCGFAPDNLRCRRLAAKLFRSSSTTKNCLEDVFSHLQSMVGKGTSNKRMSDWSRYFYATTARSPRSGGMQTVLPDAQDWDAGSHTAFAMLQNFAPMFDTNSTAMPEPATEDSILWPKPSALQKKKKWKAAGPESNQKGAAAMIYLHNDAHTRWANLGNVWVFLRVDFANDVRPDFMFNYTVEESKCCFRHMPTDVVHPACLPPELPRGIFLRVTNLEGSNYYRVGYKISALDLVAT</sequence>
<keyword evidence="3" id="KW-1185">Reference proteome</keyword>
<feature type="compositionally biased region" description="Basic and acidic residues" evidence="1">
    <location>
        <begin position="455"/>
        <end position="464"/>
    </location>
</feature>
<proteinExistence type="predicted"/>
<protein>
    <submittedName>
        <fullName evidence="2">Uncharacterized protein</fullName>
    </submittedName>
</protein>
<name>A0AA36JGB3_9DINO</name>
<feature type="compositionally biased region" description="Acidic residues" evidence="1">
    <location>
        <begin position="141"/>
        <end position="156"/>
    </location>
</feature>
<feature type="compositionally biased region" description="Acidic residues" evidence="1">
    <location>
        <begin position="445"/>
        <end position="454"/>
    </location>
</feature>
<feature type="compositionally biased region" description="Acidic residues" evidence="1">
    <location>
        <begin position="1071"/>
        <end position="1080"/>
    </location>
</feature>
<evidence type="ECO:0000313" key="3">
    <source>
        <dbReference type="Proteomes" id="UP001178507"/>
    </source>
</evidence>
<accession>A0AA36JGB3</accession>
<comment type="caution">
    <text evidence="2">The sequence shown here is derived from an EMBL/GenBank/DDBJ whole genome shotgun (WGS) entry which is preliminary data.</text>
</comment>